<evidence type="ECO:0008006" key="3">
    <source>
        <dbReference type="Google" id="ProtNLM"/>
    </source>
</evidence>
<sequence>MRFPKSWLLLSLPISLLFPAWMGFAAVSPQLPRSPRVDSRMSLEFPPPPNRGAPRSTAGGGVRGEEASCRVGEGRPLTPLIPPEKIGMTAKGNPTIFVYVPQMTATEAEFLLVNRRGQEVYEVKLALPTAPGVVQIRLPESVNLEVGVDYLWQFSVLCDPSDRTSDEFVQGWLQRQELSAEAKAKVEAATGLNRAKVYASERIWHETLETLAGLPPADRREWEELLKSVGLEAIASEPLLECCTSPANPR</sequence>
<accession>A0A1E5QRC0</accession>
<dbReference type="OrthoDB" id="536034at2"/>
<dbReference type="InterPro" id="IPR010328">
    <property type="entry name" value="DUF928"/>
</dbReference>
<comment type="caution">
    <text evidence="2">The sequence shown here is derived from an EMBL/GenBank/DDBJ whole genome shotgun (WGS) entry which is preliminary data.</text>
</comment>
<name>A0A1E5QRC0_9CYAN</name>
<gene>
    <name evidence="2" type="ORF">BH720_00535</name>
</gene>
<evidence type="ECO:0000256" key="1">
    <source>
        <dbReference type="SAM" id="MobiDB-lite"/>
    </source>
</evidence>
<organism evidence="2">
    <name type="scientific">Desertifilum tharense IPPAS B-1220</name>
    <dbReference type="NCBI Taxonomy" id="1781255"/>
    <lineage>
        <taxon>Bacteria</taxon>
        <taxon>Bacillati</taxon>
        <taxon>Cyanobacteriota</taxon>
        <taxon>Cyanophyceae</taxon>
        <taxon>Desertifilales</taxon>
        <taxon>Desertifilaceae</taxon>
        <taxon>Desertifilum</taxon>
    </lineage>
</organism>
<proteinExistence type="predicted"/>
<dbReference type="STRING" id="1781255.BH720_00535"/>
<dbReference type="Pfam" id="PF06051">
    <property type="entry name" value="DUF928"/>
    <property type="match status" value="1"/>
</dbReference>
<feature type="region of interest" description="Disordered" evidence="1">
    <location>
        <begin position="36"/>
        <end position="69"/>
    </location>
</feature>
<protein>
    <recommendedName>
        <fullName evidence="3">DUF928 domain-containing protein</fullName>
    </recommendedName>
</protein>
<dbReference type="RefSeq" id="WP_069965194.1">
    <property type="nucleotide sequence ID" value="NZ_CM124774.1"/>
</dbReference>
<dbReference type="EMBL" id="MJGC01000010">
    <property type="protein sequence ID" value="OEJ77198.1"/>
    <property type="molecule type" value="Genomic_DNA"/>
</dbReference>
<evidence type="ECO:0000313" key="2">
    <source>
        <dbReference type="EMBL" id="OEJ77198.1"/>
    </source>
</evidence>
<reference evidence="2" key="1">
    <citation type="submission" date="2016-09" db="EMBL/GenBank/DDBJ databases">
        <title>Draft genome of thermotolerant cyanobacterium Desertifilum sp. strain IPPAS B-1220.</title>
        <authorList>
            <person name="Sinetova M.A."/>
            <person name="Bolakhan K."/>
            <person name="Zayadan B.K."/>
            <person name="Mironov K.S."/>
            <person name="Ustinova V."/>
            <person name="Kupriyanova E.V."/>
            <person name="Sidorov R.A."/>
            <person name="Skrypnik A.N."/>
            <person name="Gogoleva N.E."/>
            <person name="Gogolev Y.V."/>
            <person name="Los D.A."/>
        </authorList>
    </citation>
    <scope>NUCLEOTIDE SEQUENCE [LARGE SCALE GENOMIC DNA]</scope>
    <source>
        <strain evidence="2">IPPAS B-1220</strain>
    </source>
</reference>
<dbReference type="AlphaFoldDB" id="A0A1E5QRC0"/>